<dbReference type="InterPro" id="IPR010710">
    <property type="entry name" value="DUF1289"/>
</dbReference>
<dbReference type="PANTHER" id="PTHR35175">
    <property type="entry name" value="DUF1289 DOMAIN-CONTAINING PROTEIN"/>
    <property type="match status" value="1"/>
</dbReference>
<dbReference type="RefSeq" id="WP_119786337.1">
    <property type="nucleotide sequence ID" value="NZ_QYUQ01000002.1"/>
</dbReference>
<dbReference type="OrthoDB" id="8911262at2"/>
<name>A0A3A3G2Y9_9BURK</name>
<dbReference type="Pfam" id="PF06945">
    <property type="entry name" value="DUF1289"/>
    <property type="match status" value="1"/>
</dbReference>
<reference evidence="2" key="1">
    <citation type="submission" date="2018-09" db="EMBL/GenBank/DDBJ databases">
        <authorList>
            <person name="Zhu H."/>
        </authorList>
    </citation>
    <scope>NUCLEOTIDE SEQUENCE [LARGE SCALE GENOMIC DNA]</scope>
    <source>
        <strain evidence="2">K1S02-23</strain>
    </source>
</reference>
<dbReference type="Proteomes" id="UP000266327">
    <property type="component" value="Unassembled WGS sequence"/>
</dbReference>
<dbReference type="EMBL" id="QYUQ01000002">
    <property type="protein sequence ID" value="RJG02837.1"/>
    <property type="molecule type" value="Genomic_DNA"/>
</dbReference>
<proteinExistence type="predicted"/>
<dbReference type="PANTHER" id="PTHR35175:SF2">
    <property type="entry name" value="DUF1289 DOMAIN-CONTAINING PROTEIN"/>
    <property type="match status" value="1"/>
</dbReference>
<evidence type="ECO:0000313" key="2">
    <source>
        <dbReference type="Proteomes" id="UP000266327"/>
    </source>
</evidence>
<organism evidence="1 2">
    <name type="scientific">Noviherbaspirillum sedimenti</name>
    <dbReference type="NCBI Taxonomy" id="2320865"/>
    <lineage>
        <taxon>Bacteria</taxon>
        <taxon>Pseudomonadati</taxon>
        <taxon>Pseudomonadota</taxon>
        <taxon>Betaproteobacteria</taxon>
        <taxon>Burkholderiales</taxon>
        <taxon>Oxalobacteraceae</taxon>
        <taxon>Noviherbaspirillum</taxon>
    </lineage>
</organism>
<accession>A0A3A3G2Y9</accession>
<comment type="caution">
    <text evidence="1">The sequence shown here is derived from an EMBL/GenBank/DDBJ whole genome shotgun (WGS) entry which is preliminary data.</text>
</comment>
<sequence>MESKRIEDDTRVSSPCIGICRMNAFTGLCAGCDRSMDEIVQWSSATDDEKRAIWQLIRQRRQAPR</sequence>
<evidence type="ECO:0000313" key="1">
    <source>
        <dbReference type="EMBL" id="RJG02837.1"/>
    </source>
</evidence>
<dbReference type="AlphaFoldDB" id="A0A3A3G2Y9"/>
<gene>
    <name evidence="1" type="ORF">D3878_15660</name>
</gene>
<keyword evidence="2" id="KW-1185">Reference proteome</keyword>
<protein>
    <submittedName>
        <fullName evidence="1">DUF1289 domain-containing protein</fullName>
    </submittedName>
</protein>